<dbReference type="EMBL" id="FOMZ01000011">
    <property type="protein sequence ID" value="SFE33887.1"/>
    <property type="molecule type" value="Genomic_DNA"/>
</dbReference>
<name>A0A1I1ZQ92_9ACTN</name>
<accession>A0A1I1ZQ92</accession>
<reference evidence="3" key="1">
    <citation type="submission" date="2016-10" db="EMBL/GenBank/DDBJ databases">
        <authorList>
            <person name="Varghese N."/>
            <person name="Submissions S."/>
        </authorList>
    </citation>
    <scope>NUCLEOTIDE SEQUENCE [LARGE SCALE GENOMIC DNA]</scope>
    <source>
        <strain evidence="3">DSM 45004</strain>
    </source>
</reference>
<organism evidence="2 3">
    <name type="scientific">Actinopolyspora alba</name>
    <dbReference type="NCBI Taxonomy" id="673379"/>
    <lineage>
        <taxon>Bacteria</taxon>
        <taxon>Bacillati</taxon>
        <taxon>Actinomycetota</taxon>
        <taxon>Actinomycetes</taxon>
        <taxon>Actinopolysporales</taxon>
        <taxon>Actinopolysporaceae</taxon>
        <taxon>Actinopolyspora</taxon>
        <taxon>Actinopolyspora alba group</taxon>
    </lineage>
</organism>
<gene>
    <name evidence="2" type="ORF">SAMN04487819_11193</name>
</gene>
<dbReference type="Proteomes" id="UP000198716">
    <property type="component" value="Unassembled WGS sequence"/>
</dbReference>
<evidence type="ECO:0000313" key="2">
    <source>
        <dbReference type="EMBL" id="SFE33887.1"/>
    </source>
</evidence>
<dbReference type="AlphaFoldDB" id="A0A1I1ZQ92"/>
<evidence type="ECO:0000256" key="1">
    <source>
        <dbReference type="SAM" id="MobiDB-lite"/>
    </source>
</evidence>
<feature type="region of interest" description="Disordered" evidence="1">
    <location>
        <begin position="1"/>
        <end position="36"/>
    </location>
</feature>
<keyword evidence="3" id="KW-1185">Reference proteome</keyword>
<dbReference type="RefSeq" id="WP_175496889.1">
    <property type="nucleotide sequence ID" value="NZ_FOMZ01000011.1"/>
</dbReference>
<proteinExistence type="predicted"/>
<evidence type="ECO:0000313" key="3">
    <source>
        <dbReference type="Proteomes" id="UP000198716"/>
    </source>
</evidence>
<sequence length="53" mass="6016">MHEQDVQSETVTSEVRSREEAEVAEPAATGVDSTRKPRSWFAEIGRWRADVVK</sequence>
<protein>
    <submittedName>
        <fullName evidence="2">Uncharacterized protein</fullName>
    </submittedName>
</protein>